<evidence type="ECO:0000256" key="4">
    <source>
        <dbReference type="ARBA" id="ARBA00023163"/>
    </source>
</evidence>
<dbReference type="Gene3D" id="2.40.330.10">
    <property type="entry name" value="DNA-binding pseudobarrel domain"/>
    <property type="match status" value="1"/>
</dbReference>
<dbReference type="SUPFAM" id="SSF101936">
    <property type="entry name" value="DNA-binding pseudobarrel domain"/>
    <property type="match status" value="1"/>
</dbReference>
<accession>A0A6N2MSX2</accession>
<evidence type="ECO:0008006" key="8">
    <source>
        <dbReference type="Google" id="ProtNLM"/>
    </source>
</evidence>
<gene>
    <name evidence="7" type="ORF">SVIM_LOCUS402622</name>
</gene>
<keyword evidence="4" id="KW-0804">Transcription</keyword>
<organism evidence="7">
    <name type="scientific">Salix viminalis</name>
    <name type="common">Common osier</name>
    <name type="synonym">Basket willow</name>
    <dbReference type="NCBI Taxonomy" id="40686"/>
    <lineage>
        <taxon>Eukaryota</taxon>
        <taxon>Viridiplantae</taxon>
        <taxon>Streptophyta</taxon>
        <taxon>Embryophyta</taxon>
        <taxon>Tracheophyta</taxon>
        <taxon>Spermatophyta</taxon>
        <taxon>Magnoliopsida</taxon>
        <taxon>eudicotyledons</taxon>
        <taxon>Gunneridae</taxon>
        <taxon>Pentapetalae</taxon>
        <taxon>rosids</taxon>
        <taxon>fabids</taxon>
        <taxon>Malpighiales</taxon>
        <taxon>Salicaceae</taxon>
        <taxon>Saliceae</taxon>
        <taxon>Salix</taxon>
    </lineage>
</organism>
<evidence type="ECO:0000313" key="7">
    <source>
        <dbReference type="EMBL" id="VFU56209.1"/>
    </source>
</evidence>
<sequence length="396" mass="46476">MRWQQRRVEATLLDNSYTHKLICLMRFDLGETYTAIYFHPMFAEEEERKMVKMVVINSRINFDHPYYDDVDEYYLGLCNEAEYEKEASNPREKEFGDSFKLLTIAERHQFLKTQTSRVIVPKKRRGSGGLGFTSMKTQCSTDQKAKSNTGSIDESGSPLGAILVPEKRRESRRKFVRKNNHCIMSTDQEDHDLTAKMKSDREKKTAGRKRVLKSQRVDVDDDRRQRSSKKMKKMGGRVDFKKLGLYPPPDLSSDIKSVMNHQEGRDSEIKLRIMKQMFKTDMDKHQERFSMPLNQIKDGHDFLNETEMEEVRHGESMSTEVKLVELRLKEGNVHQSTMKLRRRQMKNTVSYVLTSNWNHVLDRNAGALKVDDIVQVYSFRRDQKLWLVLIKVMDAE</sequence>
<dbReference type="Pfam" id="PF03754">
    <property type="entry name" value="At2g31720-like"/>
    <property type="match status" value="1"/>
</dbReference>
<name>A0A6N2MSX2_SALVM</name>
<dbReference type="InterPro" id="IPR005508">
    <property type="entry name" value="At2g31720-like"/>
</dbReference>
<evidence type="ECO:0000256" key="3">
    <source>
        <dbReference type="ARBA" id="ARBA00023125"/>
    </source>
</evidence>
<dbReference type="InterPro" id="IPR015300">
    <property type="entry name" value="DNA-bd_pseudobarrel_sf"/>
</dbReference>
<keyword evidence="3" id="KW-0238">DNA-binding</keyword>
<evidence type="ECO:0000256" key="2">
    <source>
        <dbReference type="ARBA" id="ARBA00023015"/>
    </source>
</evidence>
<dbReference type="AlphaFoldDB" id="A0A6N2MSX2"/>
<feature type="region of interest" description="Disordered" evidence="6">
    <location>
        <begin position="188"/>
        <end position="233"/>
    </location>
</feature>
<feature type="compositionally biased region" description="Basic and acidic residues" evidence="6">
    <location>
        <begin position="191"/>
        <end position="205"/>
    </location>
</feature>
<dbReference type="GO" id="GO:0005634">
    <property type="term" value="C:nucleus"/>
    <property type="evidence" value="ECO:0007669"/>
    <property type="project" value="UniProtKB-SubCell"/>
</dbReference>
<keyword evidence="2" id="KW-0805">Transcription regulation</keyword>
<dbReference type="EMBL" id="CAADRP010001918">
    <property type="protein sequence ID" value="VFU56209.1"/>
    <property type="molecule type" value="Genomic_DNA"/>
</dbReference>
<evidence type="ECO:0000256" key="5">
    <source>
        <dbReference type="ARBA" id="ARBA00023242"/>
    </source>
</evidence>
<comment type="subcellular location">
    <subcellularLocation>
        <location evidence="1">Nucleus</location>
    </subcellularLocation>
</comment>
<keyword evidence="5" id="KW-0539">Nucleus</keyword>
<dbReference type="PANTHER" id="PTHR31541:SF25">
    <property type="entry name" value="GAMMA-GLIADIN B"/>
    <property type="match status" value="1"/>
</dbReference>
<feature type="compositionally biased region" description="Basic and acidic residues" evidence="6">
    <location>
        <begin position="215"/>
        <end position="225"/>
    </location>
</feature>
<reference evidence="7" key="1">
    <citation type="submission" date="2019-03" db="EMBL/GenBank/DDBJ databases">
        <authorList>
            <person name="Mank J."/>
            <person name="Almeida P."/>
        </authorList>
    </citation>
    <scope>NUCLEOTIDE SEQUENCE</scope>
    <source>
        <strain evidence="7">78183</strain>
    </source>
</reference>
<dbReference type="GO" id="GO:0003677">
    <property type="term" value="F:DNA binding"/>
    <property type="evidence" value="ECO:0007669"/>
    <property type="project" value="UniProtKB-KW"/>
</dbReference>
<feature type="region of interest" description="Disordered" evidence="6">
    <location>
        <begin position="130"/>
        <end position="164"/>
    </location>
</feature>
<feature type="compositionally biased region" description="Polar residues" evidence="6">
    <location>
        <begin position="134"/>
        <end position="154"/>
    </location>
</feature>
<proteinExistence type="predicted"/>
<protein>
    <recommendedName>
        <fullName evidence="8">TF-B3 domain-containing protein</fullName>
    </recommendedName>
</protein>
<dbReference type="PANTHER" id="PTHR31541">
    <property type="entry name" value="B3 DOMAIN PLANT PROTEIN-RELATED"/>
    <property type="match status" value="1"/>
</dbReference>
<evidence type="ECO:0000256" key="6">
    <source>
        <dbReference type="SAM" id="MobiDB-lite"/>
    </source>
</evidence>
<evidence type="ECO:0000256" key="1">
    <source>
        <dbReference type="ARBA" id="ARBA00004123"/>
    </source>
</evidence>